<organism evidence="17">
    <name type="scientific">bioreactor metagenome</name>
    <dbReference type="NCBI Taxonomy" id="1076179"/>
    <lineage>
        <taxon>unclassified sequences</taxon>
        <taxon>metagenomes</taxon>
        <taxon>ecological metagenomes</taxon>
    </lineage>
</organism>
<sequence>MIEIVVATKNAGKITEFSAVLAGLPVKVLALSDFPAMPEAVENGVTFAANAEMKARHYAYHTGKACLADDSGLEVDALGGAPGVYSARYAGERATDAENNNKLLSDLAATGGAGPFSGRFRCALAFVDGEGNVITADGTCEGMILDALQGQGGFGYDPLFYIPGLGKTLAELSVAEKNAISHRGKAIISMAVKLAGYFK</sequence>
<comment type="cofactor">
    <cofactor evidence="1">
        <name>Mg(2+)</name>
        <dbReference type="ChEBI" id="CHEBI:18420"/>
    </cofactor>
</comment>
<dbReference type="GO" id="GO:0005829">
    <property type="term" value="C:cytosol"/>
    <property type="evidence" value="ECO:0007669"/>
    <property type="project" value="TreeGrafter"/>
</dbReference>
<dbReference type="HAMAP" id="MF_01405">
    <property type="entry name" value="Non_canon_purine_NTPase"/>
    <property type="match status" value="1"/>
</dbReference>
<comment type="similarity">
    <text evidence="2">Belongs to the HAM1 NTPase family.</text>
</comment>
<name>A0A644T9B1_9ZZZZ</name>
<evidence type="ECO:0000256" key="1">
    <source>
        <dbReference type="ARBA" id="ARBA00001946"/>
    </source>
</evidence>
<comment type="catalytic activity">
    <reaction evidence="10">
        <text>XTP + H2O = XMP + diphosphate + H(+)</text>
        <dbReference type="Rhea" id="RHEA:28610"/>
        <dbReference type="ChEBI" id="CHEBI:15377"/>
        <dbReference type="ChEBI" id="CHEBI:15378"/>
        <dbReference type="ChEBI" id="CHEBI:33019"/>
        <dbReference type="ChEBI" id="CHEBI:57464"/>
        <dbReference type="ChEBI" id="CHEBI:61314"/>
        <dbReference type="EC" id="3.6.1.66"/>
    </reaction>
</comment>
<dbReference type="EC" id="3.6.1.66" evidence="11"/>
<dbReference type="GO" id="GO:0009146">
    <property type="term" value="P:purine nucleoside triphosphate catabolic process"/>
    <property type="evidence" value="ECO:0007669"/>
    <property type="project" value="UniProtKB-ARBA"/>
</dbReference>
<dbReference type="GO" id="GO:0017111">
    <property type="term" value="F:ribonucleoside triphosphate phosphatase activity"/>
    <property type="evidence" value="ECO:0007669"/>
    <property type="project" value="InterPro"/>
</dbReference>
<evidence type="ECO:0000256" key="16">
    <source>
        <dbReference type="ARBA" id="ARBA00083635"/>
    </source>
</evidence>
<dbReference type="InterPro" id="IPR002637">
    <property type="entry name" value="RdgB/HAM1"/>
</dbReference>
<dbReference type="GO" id="GO:0036220">
    <property type="term" value="F:ITP diphosphatase activity"/>
    <property type="evidence" value="ECO:0007669"/>
    <property type="project" value="UniProtKB-EC"/>
</dbReference>
<dbReference type="PANTHER" id="PTHR11067:SF9">
    <property type="entry name" value="INOSINE TRIPHOSPHATE PYROPHOSPHATASE"/>
    <property type="match status" value="1"/>
</dbReference>
<dbReference type="InterPro" id="IPR029001">
    <property type="entry name" value="ITPase-like_fam"/>
</dbReference>
<evidence type="ECO:0000256" key="13">
    <source>
        <dbReference type="ARBA" id="ARBA00075987"/>
    </source>
</evidence>
<evidence type="ECO:0000256" key="7">
    <source>
        <dbReference type="ARBA" id="ARBA00022842"/>
    </source>
</evidence>
<evidence type="ECO:0000256" key="3">
    <source>
        <dbReference type="ARBA" id="ARBA00011738"/>
    </source>
</evidence>
<dbReference type="GO" id="GO:0046872">
    <property type="term" value="F:metal ion binding"/>
    <property type="evidence" value="ECO:0007669"/>
    <property type="project" value="UniProtKB-KW"/>
</dbReference>
<evidence type="ECO:0000256" key="9">
    <source>
        <dbReference type="ARBA" id="ARBA00051875"/>
    </source>
</evidence>
<comment type="subunit">
    <text evidence="3">Homodimer.</text>
</comment>
<evidence type="ECO:0000256" key="12">
    <source>
        <dbReference type="ARBA" id="ARBA00071289"/>
    </source>
</evidence>
<dbReference type="FunFam" id="3.90.950.10:FF:000001">
    <property type="entry name" value="dITP/XTP pyrophosphatase"/>
    <property type="match status" value="1"/>
</dbReference>
<evidence type="ECO:0000256" key="5">
    <source>
        <dbReference type="ARBA" id="ARBA00022741"/>
    </source>
</evidence>
<dbReference type="CDD" id="cd00515">
    <property type="entry name" value="HAM1"/>
    <property type="match status" value="1"/>
</dbReference>
<comment type="catalytic activity">
    <reaction evidence="9">
        <text>dITP + H2O = dIMP + diphosphate + H(+)</text>
        <dbReference type="Rhea" id="RHEA:28342"/>
        <dbReference type="ChEBI" id="CHEBI:15377"/>
        <dbReference type="ChEBI" id="CHEBI:15378"/>
        <dbReference type="ChEBI" id="CHEBI:33019"/>
        <dbReference type="ChEBI" id="CHEBI:61194"/>
        <dbReference type="ChEBI" id="CHEBI:61382"/>
        <dbReference type="EC" id="3.6.1.66"/>
    </reaction>
</comment>
<gene>
    <name evidence="17" type="ORF">SDC9_09134</name>
</gene>
<dbReference type="PANTHER" id="PTHR11067">
    <property type="entry name" value="INOSINE TRIPHOSPHATE PYROPHOSPHATASE/HAM1 PROTEIN"/>
    <property type="match status" value="1"/>
</dbReference>
<dbReference type="InterPro" id="IPR020922">
    <property type="entry name" value="dITP/XTP_pyrophosphatase"/>
</dbReference>
<dbReference type="EMBL" id="VSSQ01000021">
    <property type="protein sequence ID" value="MPL63498.1"/>
    <property type="molecule type" value="Genomic_DNA"/>
</dbReference>
<evidence type="ECO:0000256" key="2">
    <source>
        <dbReference type="ARBA" id="ARBA00008023"/>
    </source>
</evidence>
<accession>A0A644T9B1</accession>
<evidence type="ECO:0000256" key="15">
    <source>
        <dbReference type="ARBA" id="ARBA00083186"/>
    </source>
</evidence>
<keyword evidence="5" id="KW-0547">Nucleotide-binding</keyword>
<dbReference type="AlphaFoldDB" id="A0A644T9B1"/>
<dbReference type="SUPFAM" id="SSF52972">
    <property type="entry name" value="ITPase-like"/>
    <property type="match status" value="1"/>
</dbReference>
<dbReference type="Gene3D" id="3.90.950.10">
    <property type="match status" value="1"/>
</dbReference>
<keyword evidence="7" id="KW-0460">Magnesium</keyword>
<evidence type="ECO:0000256" key="8">
    <source>
        <dbReference type="ARBA" id="ARBA00023080"/>
    </source>
</evidence>
<keyword evidence="4" id="KW-0479">Metal-binding</keyword>
<protein>
    <recommendedName>
        <fullName evidence="12">dITP/XTP pyrophosphatase</fullName>
        <ecNumber evidence="11">3.6.1.66</ecNumber>
    </recommendedName>
    <alternativeName>
        <fullName evidence="13">Non-canonical purine NTP pyrophosphatase</fullName>
    </alternativeName>
    <alternativeName>
        <fullName evidence="14">Non-standard purine NTP pyrophosphatase</fullName>
    </alternativeName>
    <alternativeName>
        <fullName evidence="16">Nucleoside-triphosphate diphosphatase</fullName>
    </alternativeName>
    <alternativeName>
        <fullName evidence="15">Nucleoside-triphosphate pyrophosphatase</fullName>
    </alternativeName>
</protein>
<comment type="caution">
    <text evidence="17">The sequence shown here is derived from an EMBL/GenBank/DDBJ whole genome shotgun (WGS) entry which is preliminary data.</text>
</comment>
<keyword evidence="6 17" id="KW-0378">Hydrolase</keyword>
<dbReference type="GO" id="GO:0009117">
    <property type="term" value="P:nucleotide metabolic process"/>
    <property type="evidence" value="ECO:0007669"/>
    <property type="project" value="UniProtKB-KW"/>
</dbReference>
<evidence type="ECO:0000313" key="17">
    <source>
        <dbReference type="EMBL" id="MPL63498.1"/>
    </source>
</evidence>
<evidence type="ECO:0000256" key="10">
    <source>
        <dbReference type="ARBA" id="ARBA00052017"/>
    </source>
</evidence>
<proteinExistence type="inferred from homology"/>
<dbReference type="GO" id="GO:0000166">
    <property type="term" value="F:nucleotide binding"/>
    <property type="evidence" value="ECO:0007669"/>
    <property type="project" value="UniProtKB-KW"/>
</dbReference>
<dbReference type="Pfam" id="PF01725">
    <property type="entry name" value="Ham1p_like"/>
    <property type="match status" value="1"/>
</dbReference>
<evidence type="ECO:0000256" key="4">
    <source>
        <dbReference type="ARBA" id="ARBA00022723"/>
    </source>
</evidence>
<evidence type="ECO:0000256" key="11">
    <source>
        <dbReference type="ARBA" id="ARBA00066468"/>
    </source>
</evidence>
<keyword evidence="8" id="KW-0546">Nucleotide metabolism</keyword>
<dbReference type="GO" id="GO:0036222">
    <property type="term" value="F:XTP diphosphatase activity"/>
    <property type="evidence" value="ECO:0007669"/>
    <property type="project" value="UniProtKB-ARBA"/>
</dbReference>
<evidence type="ECO:0000256" key="6">
    <source>
        <dbReference type="ARBA" id="ARBA00022801"/>
    </source>
</evidence>
<reference evidence="17" key="1">
    <citation type="submission" date="2019-08" db="EMBL/GenBank/DDBJ databases">
        <authorList>
            <person name="Kucharzyk K."/>
            <person name="Murdoch R.W."/>
            <person name="Higgins S."/>
            <person name="Loffler F."/>
        </authorList>
    </citation>
    <scope>NUCLEOTIDE SEQUENCE</scope>
</reference>
<dbReference type="GO" id="GO:0035870">
    <property type="term" value="F:dITP diphosphatase activity"/>
    <property type="evidence" value="ECO:0007669"/>
    <property type="project" value="UniProtKB-ARBA"/>
</dbReference>
<dbReference type="NCBIfam" id="TIGR00042">
    <property type="entry name" value="RdgB/HAM1 family non-canonical purine NTP pyrophosphatase"/>
    <property type="match status" value="1"/>
</dbReference>
<dbReference type="NCBIfam" id="NF011397">
    <property type="entry name" value="PRK14822.1"/>
    <property type="match status" value="1"/>
</dbReference>
<evidence type="ECO:0000256" key="14">
    <source>
        <dbReference type="ARBA" id="ARBA00078805"/>
    </source>
</evidence>